<evidence type="ECO:0000313" key="1">
    <source>
        <dbReference type="EMBL" id="PWG63161.1"/>
    </source>
</evidence>
<evidence type="ECO:0000313" key="2">
    <source>
        <dbReference type="Proteomes" id="UP000245474"/>
    </source>
</evidence>
<gene>
    <name evidence="1" type="ORF">DEM34_09495</name>
</gene>
<accession>A0A2U2N1R6</accession>
<dbReference type="InterPro" id="IPR021363">
    <property type="entry name" value="DUF2835"/>
</dbReference>
<proteinExistence type="predicted"/>
<reference evidence="1 2" key="1">
    <citation type="submission" date="2018-05" db="EMBL/GenBank/DDBJ databases">
        <title>Spiribacter halobius sp. nov., a moderately halophilic bacterium isolated from marine solar saltern.</title>
        <authorList>
            <person name="Zheng W.-S."/>
            <person name="Lu D.-C."/>
            <person name="Du Z.-J."/>
        </authorList>
    </citation>
    <scope>NUCLEOTIDE SEQUENCE [LARGE SCALE GENOMIC DNA]</scope>
    <source>
        <strain evidence="1 2">E85</strain>
    </source>
</reference>
<protein>
    <submittedName>
        <fullName evidence="1">DUF2835 domain-containing protein</fullName>
    </submittedName>
</protein>
<dbReference type="EMBL" id="QFFI01000013">
    <property type="protein sequence ID" value="PWG63161.1"/>
    <property type="molecule type" value="Genomic_DNA"/>
</dbReference>
<dbReference type="Proteomes" id="UP000245474">
    <property type="component" value="Unassembled WGS sequence"/>
</dbReference>
<dbReference type="OrthoDB" id="5600793at2"/>
<comment type="caution">
    <text evidence="1">The sequence shown here is derived from an EMBL/GenBank/DDBJ whole genome shotgun (WGS) entry which is preliminary data.</text>
</comment>
<keyword evidence="2" id="KW-1185">Reference proteome</keyword>
<dbReference type="Pfam" id="PF11197">
    <property type="entry name" value="DUF2835"/>
    <property type="match status" value="1"/>
</dbReference>
<name>A0A2U2N1R6_9GAMM</name>
<sequence>MHRVEFSVAIGPEDWLDYYRHPAASVLVTADDGRRIRFPARLLHRHATREGVRGRFRLLYDGQGRQRGLERLA</sequence>
<dbReference type="AlphaFoldDB" id="A0A2U2N1R6"/>
<organism evidence="1 2">
    <name type="scientific">Sediminicurvatus halobius</name>
    <dbReference type="NCBI Taxonomy" id="2182432"/>
    <lineage>
        <taxon>Bacteria</taxon>
        <taxon>Pseudomonadati</taxon>
        <taxon>Pseudomonadota</taxon>
        <taxon>Gammaproteobacteria</taxon>
        <taxon>Chromatiales</taxon>
        <taxon>Ectothiorhodospiraceae</taxon>
        <taxon>Sediminicurvatus</taxon>
    </lineage>
</organism>